<evidence type="ECO:0000256" key="3">
    <source>
        <dbReference type="ARBA" id="ARBA00023082"/>
    </source>
</evidence>
<dbReference type="NCBIfam" id="TIGR02937">
    <property type="entry name" value="sigma70-ECF"/>
    <property type="match status" value="1"/>
</dbReference>
<dbReference type="InterPro" id="IPR013324">
    <property type="entry name" value="RNA_pol_sigma_r3/r4-like"/>
</dbReference>
<dbReference type="GO" id="GO:0003677">
    <property type="term" value="F:DNA binding"/>
    <property type="evidence" value="ECO:0007669"/>
    <property type="project" value="InterPro"/>
</dbReference>
<reference evidence="7 8" key="1">
    <citation type="submission" date="2020-08" db="EMBL/GenBank/DDBJ databases">
        <title>Genomic Encyclopedia of Type Strains, Phase IV (KMG-IV): sequencing the most valuable type-strain genomes for metagenomic binning, comparative biology and taxonomic classification.</title>
        <authorList>
            <person name="Goeker M."/>
        </authorList>
    </citation>
    <scope>NUCLEOTIDE SEQUENCE [LARGE SCALE GENOMIC DNA]</scope>
    <source>
        <strain evidence="7 8">DSM 12252</strain>
    </source>
</reference>
<dbReference type="EMBL" id="JACHIG010000002">
    <property type="protein sequence ID" value="MBB5031603.1"/>
    <property type="molecule type" value="Genomic_DNA"/>
</dbReference>
<evidence type="ECO:0000256" key="1">
    <source>
        <dbReference type="ARBA" id="ARBA00010641"/>
    </source>
</evidence>
<dbReference type="InterPro" id="IPR036388">
    <property type="entry name" value="WH-like_DNA-bd_sf"/>
</dbReference>
<keyword evidence="3" id="KW-0731">Sigma factor</keyword>
<evidence type="ECO:0000313" key="8">
    <source>
        <dbReference type="Proteomes" id="UP000590740"/>
    </source>
</evidence>
<comment type="caution">
    <text evidence="7">The sequence shown here is derived from an EMBL/GenBank/DDBJ whole genome shotgun (WGS) entry which is preliminary data.</text>
</comment>
<keyword evidence="2" id="KW-0805">Transcription regulation</keyword>
<dbReference type="SUPFAM" id="SSF88946">
    <property type="entry name" value="Sigma2 domain of RNA polymerase sigma factors"/>
    <property type="match status" value="1"/>
</dbReference>
<dbReference type="InterPro" id="IPR013249">
    <property type="entry name" value="RNA_pol_sigma70_r4_t2"/>
</dbReference>
<feature type="domain" description="RNA polymerase sigma factor 70 region 4 type 2" evidence="6">
    <location>
        <begin position="105"/>
        <end position="152"/>
    </location>
</feature>
<organism evidence="7 8">
    <name type="scientific">Prosthecobacter vanneervenii</name>
    <dbReference type="NCBI Taxonomy" id="48466"/>
    <lineage>
        <taxon>Bacteria</taxon>
        <taxon>Pseudomonadati</taxon>
        <taxon>Verrucomicrobiota</taxon>
        <taxon>Verrucomicrobiia</taxon>
        <taxon>Verrucomicrobiales</taxon>
        <taxon>Verrucomicrobiaceae</taxon>
        <taxon>Prosthecobacter</taxon>
    </lineage>
</organism>
<evidence type="ECO:0000313" key="7">
    <source>
        <dbReference type="EMBL" id="MBB5031603.1"/>
    </source>
</evidence>
<dbReference type="InterPro" id="IPR014284">
    <property type="entry name" value="RNA_pol_sigma-70_dom"/>
</dbReference>
<keyword evidence="4" id="KW-0804">Transcription</keyword>
<sequence>MLFPEIITATLLAGRMPLTAFFASVTRDFHLAEDIFQEVCVKAIGRGESFESAAHLMNWARLAGKNRAIDILRTREGRCVGLSDEMLALLAEEWPDTAQADAMRLALDVCLTRITPNNRELLRLRYFEQRPCAEVAAMMGRKIETVYQALARLHKALGDCIRGRLQSESA</sequence>
<feature type="domain" description="RNA polymerase sigma-70 region 2" evidence="5">
    <location>
        <begin position="20"/>
        <end position="75"/>
    </location>
</feature>
<comment type="similarity">
    <text evidence="1">Belongs to the sigma-70 factor family. ECF subfamily.</text>
</comment>
<protein>
    <submittedName>
        <fullName evidence="7">RNA polymerase sigma-70 factor (ECF subfamily)</fullName>
    </submittedName>
</protein>
<proteinExistence type="inferred from homology"/>
<dbReference type="SUPFAM" id="SSF88659">
    <property type="entry name" value="Sigma3 and sigma4 domains of RNA polymerase sigma factors"/>
    <property type="match status" value="1"/>
</dbReference>
<dbReference type="AlphaFoldDB" id="A0A7W7Y8I1"/>
<dbReference type="RefSeq" id="WP_221306048.1">
    <property type="nucleotide sequence ID" value="NZ_JACHIG010000002.1"/>
</dbReference>
<evidence type="ECO:0000259" key="6">
    <source>
        <dbReference type="Pfam" id="PF08281"/>
    </source>
</evidence>
<dbReference type="PANTHER" id="PTHR43133:SF51">
    <property type="entry name" value="RNA POLYMERASE SIGMA FACTOR"/>
    <property type="match status" value="1"/>
</dbReference>
<evidence type="ECO:0000259" key="5">
    <source>
        <dbReference type="Pfam" id="PF04542"/>
    </source>
</evidence>
<dbReference type="Pfam" id="PF08281">
    <property type="entry name" value="Sigma70_r4_2"/>
    <property type="match status" value="1"/>
</dbReference>
<dbReference type="PANTHER" id="PTHR43133">
    <property type="entry name" value="RNA POLYMERASE ECF-TYPE SIGMA FACTO"/>
    <property type="match status" value="1"/>
</dbReference>
<dbReference type="Proteomes" id="UP000590740">
    <property type="component" value="Unassembled WGS sequence"/>
</dbReference>
<keyword evidence="8" id="KW-1185">Reference proteome</keyword>
<dbReference type="Gene3D" id="1.10.10.10">
    <property type="entry name" value="Winged helix-like DNA-binding domain superfamily/Winged helix DNA-binding domain"/>
    <property type="match status" value="1"/>
</dbReference>
<evidence type="ECO:0000256" key="4">
    <source>
        <dbReference type="ARBA" id="ARBA00023163"/>
    </source>
</evidence>
<dbReference type="InterPro" id="IPR007627">
    <property type="entry name" value="RNA_pol_sigma70_r2"/>
</dbReference>
<dbReference type="Gene3D" id="1.10.1740.10">
    <property type="match status" value="1"/>
</dbReference>
<accession>A0A7W7Y8I1</accession>
<dbReference type="Pfam" id="PF04542">
    <property type="entry name" value="Sigma70_r2"/>
    <property type="match status" value="1"/>
</dbReference>
<name>A0A7W7Y8I1_9BACT</name>
<dbReference type="InterPro" id="IPR013325">
    <property type="entry name" value="RNA_pol_sigma_r2"/>
</dbReference>
<evidence type="ECO:0000256" key="2">
    <source>
        <dbReference type="ARBA" id="ARBA00023015"/>
    </source>
</evidence>
<dbReference type="InterPro" id="IPR039425">
    <property type="entry name" value="RNA_pol_sigma-70-like"/>
</dbReference>
<gene>
    <name evidence="7" type="ORF">HNQ65_001171</name>
</gene>
<dbReference type="GO" id="GO:0006352">
    <property type="term" value="P:DNA-templated transcription initiation"/>
    <property type="evidence" value="ECO:0007669"/>
    <property type="project" value="InterPro"/>
</dbReference>
<dbReference type="GO" id="GO:0016987">
    <property type="term" value="F:sigma factor activity"/>
    <property type="evidence" value="ECO:0007669"/>
    <property type="project" value="UniProtKB-KW"/>
</dbReference>